<reference evidence="2 3" key="1">
    <citation type="submission" date="2019-11" db="EMBL/GenBank/DDBJ databases">
        <authorList>
            <person name="Li X.-J."/>
            <person name="Feng X.-M."/>
        </authorList>
    </citation>
    <scope>NUCLEOTIDE SEQUENCE [LARGE SCALE GENOMIC DNA]</scope>
    <source>
        <strain evidence="2 3">XMNu-373</strain>
    </source>
</reference>
<dbReference type="AlphaFoldDB" id="A0A7K3MCX4"/>
<accession>A0A7K3MCX4</accession>
<keyword evidence="1" id="KW-0472">Membrane</keyword>
<evidence type="ECO:0000313" key="2">
    <source>
        <dbReference type="EMBL" id="NDL60907.1"/>
    </source>
</evidence>
<keyword evidence="1" id="KW-1133">Transmembrane helix</keyword>
<sequence length="191" mass="20219">MRRPGAVLERTAVFAVGVVLMAAGAAAVAWELDWIPDAPDQLDVTVVAERTEAGWWPWAAGGAGVILVVVGLYWLFAHTRRRTIHRLELSGSDPGGRLTVDSSAVVESARATLEGAAGLQLRSGRIIDADHRERLVDLRVGIDPGADLGEAADAAERVAAELAANLGPDSAIRYRVILAGQGKKSKVSRVQ</sequence>
<keyword evidence="3" id="KW-1185">Reference proteome</keyword>
<evidence type="ECO:0000313" key="3">
    <source>
        <dbReference type="Proteomes" id="UP000460435"/>
    </source>
</evidence>
<keyword evidence="1" id="KW-0812">Transmembrane</keyword>
<gene>
    <name evidence="2" type="ORF">F7O44_27910</name>
</gene>
<evidence type="ECO:0008006" key="4">
    <source>
        <dbReference type="Google" id="ProtNLM"/>
    </source>
</evidence>
<proteinExistence type="predicted"/>
<dbReference type="Proteomes" id="UP000460435">
    <property type="component" value="Unassembled WGS sequence"/>
</dbReference>
<evidence type="ECO:0000256" key="1">
    <source>
        <dbReference type="SAM" id="Phobius"/>
    </source>
</evidence>
<comment type="caution">
    <text evidence="2">The sequence shown here is derived from an EMBL/GenBank/DDBJ whole genome shotgun (WGS) entry which is preliminary data.</text>
</comment>
<dbReference type="EMBL" id="WLZY01000015">
    <property type="protein sequence ID" value="NDL60907.1"/>
    <property type="molecule type" value="Genomic_DNA"/>
</dbReference>
<organism evidence="2 3">
    <name type="scientific">Phytoactinopolyspora mesophila</name>
    <dbReference type="NCBI Taxonomy" id="2650750"/>
    <lineage>
        <taxon>Bacteria</taxon>
        <taxon>Bacillati</taxon>
        <taxon>Actinomycetota</taxon>
        <taxon>Actinomycetes</taxon>
        <taxon>Jiangellales</taxon>
        <taxon>Jiangellaceae</taxon>
        <taxon>Phytoactinopolyspora</taxon>
    </lineage>
</organism>
<feature type="transmembrane region" description="Helical" evidence="1">
    <location>
        <begin position="55"/>
        <end position="76"/>
    </location>
</feature>
<dbReference type="RefSeq" id="WP_162453616.1">
    <property type="nucleotide sequence ID" value="NZ_WLZY01000015.1"/>
</dbReference>
<protein>
    <recommendedName>
        <fullName evidence="4">Alkaline shock response membrane anchor protein AmaP</fullName>
    </recommendedName>
</protein>
<feature type="transmembrane region" description="Helical" evidence="1">
    <location>
        <begin position="12"/>
        <end position="35"/>
    </location>
</feature>
<name>A0A7K3MCX4_9ACTN</name>